<feature type="compositionally biased region" description="Basic and acidic residues" evidence="5">
    <location>
        <begin position="898"/>
        <end position="912"/>
    </location>
</feature>
<evidence type="ECO:0000256" key="1">
    <source>
        <dbReference type="ARBA" id="ARBA00004496"/>
    </source>
</evidence>
<dbReference type="PANTHER" id="PTHR16290:SF0">
    <property type="entry name" value="DECAPPING PROTEIN 1, ISOFORM A"/>
    <property type="match status" value="1"/>
</dbReference>
<dbReference type="OrthoDB" id="440673at2759"/>
<evidence type="ECO:0000256" key="3">
    <source>
        <dbReference type="ARBA" id="ARBA00022490"/>
    </source>
</evidence>
<feature type="compositionally biased region" description="Basic and acidic residues" evidence="5">
    <location>
        <begin position="475"/>
        <end position="488"/>
    </location>
</feature>
<evidence type="ECO:0000313" key="7">
    <source>
        <dbReference type="Proteomes" id="UP000559256"/>
    </source>
</evidence>
<organism evidence="6 7">
    <name type="scientific">Tetrapyrgos nigripes</name>
    <dbReference type="NCBI Taxonomy" id="182062"/>
    <lineage>
        <taxon>Eukaryota</taxon>
        <taxon>Fungi</taxon>
        <taxon>Dikarya</taxon>
        <taxon>Basidiomycota</taxon>
        <taxon>Agaricomycotina</taxon>
        <taxon>Agaricomycetes</taxon>
        <taxon>Agaricomycetidae</taxon>
        <taxon>Agaricales</taxon>
        <taxon>Marasmiineae</taxon>
        <taxon>Marasmiaceae</taxon>
        <taxon>Tetrapyrgos</taxon>
    </lineage>
</organism>
<evidence type="ECO:0000256" key="5">
    <source>
        <dbReference type="SAM" id="MobiDB-lite"/>
    </source>
</evidence>
<evidence type="ECO:0000256" key="2">
    <source>
        <dbReference type="ARBA" id="ARBA00008778"/>
    </source>
</evidence>
<accession>A0A8H5GGX0</accession>
<feature type="compositionally biased region" description="Basic and acidic residues" evidence="5">
    <location>
        <begin position="512"/>
        <end position="529"/>
    </location>
</feature>
<feature type="region of interest" description="Disordered" evidence="5">
    <location>
        <begin position="204"/>
        <end position="273"/>
    </location>
</feature>
<feature type="compositionally biased region" description="Low complexity" evidence="5">
    <location>
        <begin position="229"/>
        <end position="248"/>
    </location>
</feature>
<feature type="compositionally biased region" description="Low complexity" evidence="5">
    <location>
        <begin position="630"/>
        <end position="646"/>
    </location>
</feature>
<feature type="compositionally biased region" description="Low complexity" evidence="5">
    <location>
        <begin position="806"/>
        <end position="833"/>
    </location>
</feature>
<feature type="region of interest" description="Disordered" evidence="5">
    <location>
        <begin position="983"/>
        <end position="1012"/>
    </location>
</feature>
<evidence type="ECO:0000313" key="6">
    <source>
        <dbReference type="EMBL" id="KAF5364786.1"/>
    </source>
</evidence>
<comment type="subcellular location">
    <subcellularLocation>
        <location evidence="1">Cytoplasm</location>
    </subcellularLocation>
</comment>
<feature type="compositionally biased region" description="Basic residues" evidence="5">
    <location>
        <begin position="489"/>
        <end position="504"/>
    </location>
</feature>
<keyword evidence="4" id="KW-0507">mRNA processing</keyword>
<feature type="compositionally biased region" description="Low complexity" evidence="5">
    <location>
        <begin position="983"/>
        <end position="1001"/>
    </location>
</feature>
<comment type="caution">
    <text evidence="6">The sequence shown here is derived from an EMBL/GenBank/DDBJ whole genome shotgun (WGS) entry which is preliminary data.</text>
</comment>
<proteinExistence type="inferred from homology"/>
<dbReference type="CDD" id="cd09804">
    <property type="entry name" value="Dcp1"/>
    <property type="match status" value="1"/>
</dbReference>
<evidence type="ECO:0000256" key="4">
    <source>
        <dbReference type="ARBA" id="ARBA00022664"/>
    </source>
</evidence>
<dbReference type="Pfam" id="PF06058">
    <property type="entry name" value="DCP1"/>
    <property type="match status" value="1"/>
</dbReference>
<feature type="compositionally biased region" description="Low complexity" evidence="5">
    <location>
        <begin position="564"/>
        <end position="575"/>
    </location>
</feature>
<dbReference type="PANTHER" id="PTHR16290">
    <property type="entry name" value="TRANSCRIPTION FACTOR SMIF DECAPPING ENZYME DCP1"/>
    <property type="match status" value="1"/>
</dbReference>
<dbReference type="GO" id="GO:0000290">
    <property type="term" value="P:deadenylation-dependent decapping of nuclear-transcribed mRNA"/>
    <property type="evidence" value="ECO:0007669"/>
    <property type="project" value="InterPro"/>
</dbReference>
<dbReference type="SUPFAM" id="SSF64518">
    <property type="entry name" value="Phase 1 flagellin"/>
    <property type="match status" value="1"/>
</dbReference>
<dbReference type="InterPro" id="IPR011993">
    <property type="entry name" value="PH-like_dom_sf"/>
</dbReference>
<feature type="region of interest" description="Disordered" evidence="5">
    <location>
        <begin position="729"/>
        <end position="764"/>
    </location>
</feature>
<feature type="compositionally biased region" description="Basic residues" evidence="5">
    <location>
        <begin position="885"/>
        <end position="894"/>
    </location>
</feature>
<name>A0A8H5GGX0_9AGAR</name>
<dbReference type="AlphaFoldDB" id="A0A8H5GGX0"/>
<dbReference type="EMBL" id="JAACJM010000031">
    <property type="protein sequence ID" value="KAF5364786.1"/>
    <property type="molecule type" value="Genomic_DNA"/>
</dbReference>
<feature type="region of interest" description="Disordered" evidence="5">
    <location>
        <begin position="434"/>
        <end position="531"/>
    </location>
</feature>
<dbReference type="GO" id="GO:0000932">
    <property type="term" value="C:P-body"/>
    <property type="evidence" value="ECO:0007669"/>
    <property type="project" value="TreeGrafter"/>
</dbReference>
<keyword evidence="3" id="KW-0963">Cytoplasm</keyword>
<dbReference type="SUPFAM" id="SSF50729">
    <property type="entry name" value="PH domain-like"/>
    <property type="match status" value="1"/>
</dbReference>
<feature type="compositionally biased region" description="Low complexity" evidence="5">
    <location>
        <begin position="434"/>
        <end position="473"/>
    </location>
</feature>
<comment type="similarity">
    <text evidence="2">Belongs to the DCP1 family.</text>
</comment>
<feature type="compositionally biased region" description="Acidic residues" evidence="5">
    <location>
        <begin position="731"/>
        <end position="764"/>
    </location>
</feature>
<feature type="region of interest" description="Disordered" evidence="5">
    <location>
        <begin position="867"/>
        <end position="928"/>
    </location>
</feature>
<protein>
    <submittedName>
        <fullName evidence="6">Uncharacterized protein</fullName>
    </submittedName>
</protein>
<reference evidence="6 7" key="1">
    <citation type="journal article" date="2020" name="ISME J.">
        <title>Uncovering the hidden diversity of litter-decomposition mechanisms in mushroom-forming fungi.</title>
        <authorList>
            <person name="Floudas D."/>
            <person name="Bentzer J."/>
            <person name="Ahren D."/>
            <person name="Johansson T."/>
            <person name="Persson P."/>
            <person name="Tunlid A."/>
        </authorList>
    </citation>
    <scope>NUCLEOTIDE SEQUENCE [LARGE SCALE GENOMIC DNA]</scope>
    <source>
        <strain evidence="6 7">CBS 291.85</strain>
    </source>
</reference>
<gene>
    <name evidence="6" type="ORF">D9758_009333</name>
</gene>
<feature type="compositionally biased region" description="Polar residues" evidence="5">
    <location>
        <begin position="649"/>
        <end position="660"/>
    </location>
</feature>
<dbReference type="Gene3D" id="2.30.29.30">
    <property type="entry name" value="Pleckstrin-homology domain (PH domain)/Phosphotyrosine-binding domain (PTB)"/>
    <property type="match status" value="1"/>
</dbReference>
<feature type="compositionally biased region" description="Polar residues" evidence="5">
    <location>
        <begin position="249"/>
        <end position="264"/>
    </location>
</feature>
<feature type="region of interest" description="Disordered" evidence="5">
    <location>
        <begin position="561"/>
        <end position="609"/>
    </location>
</feature>
<sequence length="1076" mass="114514">MRTRSSSIAQTPQPPSRPTSSAMGMTPETRYHHNLKVLRRRDPSIVSIFDQFSHVCVYHHNGERWEKNGYEGSMFLYERNSYPPYGFYILNRMGMDDHIQRLYPWDKVDASNSITMLRSFPFFAKSRTERIQAEVSLSSDERPHLDKFADVYKWDKDKEQVSDSDMGEPVTIGLWFYNTEGREPMKEVLSRLLTSIQENVSYPEEFRYGPHNPAPTSSHPSVAGAGQTPSARAPSVASSSSSASASSPNISHLHTRSQSYSPQMSKIKPKEKPRGFALVEGSETPRASASALMDATANSNTASELDKLFAKLTSSSNPVTPTPSSSSSLSSAASPQSASSSKTVKPGLTTKLTLESLFASASSPPAEESQHATATTTSTSTSTSVSLSNGTTTTATTKTTTTTGASLSISNINGSGDGTGLALLNTIFASASGSGGLNPPLSSSSTSTTFPNSTPSTTSTSSNGGTTSSLSKSSRSRDSSHSRSESRSRSRTRTRTKTKAKTRVARQLNDNSYHDYEEQDPHQQEHQDEPETIQILSPIPTTRMTLAPSVLTLTQEVMDGLLGGPSSFTPSSRSGSVREREGQRRGRDREMNGDGEENQNHKESRVEPQEAVRNMNVPALLAGLFASASNGAGSGGSPASTLSSGADLGSTSTSLSSPQGDATPRAPIPHEIAPIAAFAPSSSSSSGLGLGLGLVNGHGHVNASSSSFFPSSNSHQHFGHNYIDNYQTYDYADDGTGVDEDNEEGREGEEQEQGEEGEEQDDDEDEILELDFSETKVLSDLRSFEAKKKGVRGQRKKNERERVNGHGHVVNGTGTGTSSSSVSSSPAPVSVHAHGVRVPVSAQTPTHTSQPSLGEVGVNGVGVGFGVHVNGTSTDTSTEPPNGVSKKKIRRGKGGKGSGKEKEKEKELHDHVAPVPAFGQPNEEEQVQAQFTTETLRSLTRSLGMYGDANVDVDAIPPASPSPSASPVPGAGYAFGPSSTSSLVNMRVSSSSPSRGAVASVTKAKGMQPQTQTQSLLDALFASASPVTASVSASGTGANQFTRKEDLAREVVRLVQTDEAFVDALWNGWQERVRTQ</sequence>
<keyword evidence="7" id="KW-1185">Reference proteome</keyword>
<feature type="region of interest" description="Disordered" evidence="5">
    <location>
        <begin position="630"/>
        <end position="667"/>
    </location>
</feature>
<feature type="region of interest" description="Disordered" evidence="5">
    <location>
        <begin position="783"/>
        <end position="833"/>
    </location>
</feature>
<feature type="compositionally biased region" description="Basic and acidic residues" evidence="5">
    <location>
        <begin position="576"/>
        <end position="609"/>
    </location>
</feature>
<dbReference type="GO" id="GO:0006397">
    <property type="term" value="P:mRNA processing"/>
    <property type="evidence" value="ECO:0007669"/>
    <property type="project" value="UniProtKB-KW"/>
</dbReference>
<dbReference type="InterPro" id="IPR010334">
    <property type="entry name" value="Dcp1"/>
</dbReference>
<feature type="region of interest" description="Disordered" evidence="5">
    <location>
        <begin position="314"/>
        <end position="346"/>
    </location>
</feature>
<dbReference type="Proteomes" id="UP000559256">
    <property type="component" value="Unassembled WGS sequence"/>
</dbReference>
<feature type="region of interest" description="Disordered" evidence="5">
    <location>
        <begin position="360"/>
        <end position="398"/>
    </location>
</feature>
<dbReference type="GO" id="GO:0031087">
    <property type="term" value="P:deadenylation-independent decapping of nuclear-transcribed mRNA"/>
    <property type="evidence" value="ECO:0007669"/>
    <property type="project" value="TreeGrafter"/>
</dbReference>
<feature type="compositionally biased region" description="Low complexity" evidence="5">
    <location>
        <begin position="314"/>
        <end position="341"/>
    </location>
</feature>
<dbReference type="GO" id="GO:0008047">
    <property type="term" value="F:enzyme activator activity"/>
    <property type="evidence" value="ECO:0007669"/>
    <property type="project" value="InterPro"/>
</dbReference>
<dbReference type="GO" id="GO:0003729">
    <property type="term" value="F:mRNA binding"/>
    <property type="evidence" value="ECO:0007669"/>
    <property type="project" value="TreeGrafter"/>
</dbReference>
<feature type="region of interest" description="Disordered" evidence="5">
    <location>
        <begin position="1"/>
        <end position="26"/>
    </location>
</feature>